<organism evidence="2 3">
    <name type="scientific">Streptomyces heilongjiangensis</name>
    <dbReference type="NCBI Taxonomy" id="945052"/>
    <lineage>
        <taxon>Bacteria</taxon>
        <taxon>Bacillati</taxon>
        <taxon>Actinomycetota</taxon>
        <taxon>Actinomycetes</taxon>
        <taxon>Kitasatosporales</taxon>
        <taxon>Streptomycetaceae</taxon>
        <taxon>Streptomyces</taxon>
    </lineage>
</organism>
<protein>
    <submittedName>
        <fullName evidence="2">Uncharacterized protein</fullName>
    </submittedName>
</protein>
<dbReference type="EMBL" id="JBHSNZ010000001">
    <property type="protein sequence ID" value="MFC5805956.1"/>
    <property type="molecule type" value="Genomic_DNA"/>
</dbReference>
<name>A0ABW1AZF3_9ACTN</name>
<comment type="caution">
    <text evidence="2">The sequence shown here is derived from an EMBL/GenBank/DDBJ whole genome shotgun (WGS) entry which is preliminary data.</text>
</comment>
<feature type="region of interest" description="Disordered" evidence="1">
    <location>
        <begin position="26"/>
        <end position="96"/>
    </location>
</feature>
<gene>
    <name evidence="2" type="ORF">ACFQGO_00230</name>
</gene>
<feature type="compositionally biased region" description="Basic and acidic residues" evidence="1">
    <location>
        <begin position="26"/>
        <end position="40"/>
    </location>
</feature>
<evidence type="ECO:0000256" key="1">
    <source>
        <dbReference type="SAM" id="MobiDB-lite"/>
    </source>
</evidence>
<feature type="compositionally biased region" description="Polar residues" evidence="1">
    <location>
        <begin position="52"/>
        <end position="61"/>
    </location>
</feature>
<evidence type="ECO:0000313" key="2">
    <source>
        <dbReference type="EMBL" id="MFC5805956.1"/>
    </source>
</evidence>
<sequence>MTVLTSFACGVRALFDGTAGSVATIRPDRVHPGKGIERGPSRAPPGPPACSLIQQSANQSGEKAEPGFSGITTERPPEPSLLDGTHGPRPRFAEVT</sequence>
<evidence type="ECO:0000313" key="3">
    <source>
        <dbReference type="Proteomes" id="UP001596112"/>
    </source>
</evidence>
<accession>A0ABW1AZF3</accession>
<keyword evidence="3" id="KW-1185">Reference proteome</keyword>
<proteinExistence type="predicted"/>
<dbReference type="RefSeq" id="WP_272169713.1">
    <property type="nucleotide sequence ID" value="NZ_JAQOSL010000012.1"/>
</dbReference>
<reference evidence="3" key="1">
    <citation type="journal article" date="2019" name="Int. J. Syst. Evol. Microbiol.">
        <title>The Global Catalogue of Microorganisms (GCM) 10K type strain sequencing project: providing services to taxonomists for standard genome sequencing and annotation.</title>
        <authorList>
            <consortium name="The Broad Institute Genomics Platform"/>
            <consortium name="The Broad Institute Genome Sequencing Center for Infectious Disease"/>
            <person name="Wu L."/>
            <person name="Ma J."/>
        </authorList>
    </citation>
    <scope>NUCLEOTIDE SEQUENCE [LARGE SCALE GENOMIC DNA]</scope>
    <source>
        <strain evidence="3">JCM 9918</strain>
    </source>
</reference>
<dbReference type="Proteomes" id="UP001596112">
    <property type="component" value="Unassembled WGS sequence"/>
</dbReference>